<sequence>MVTAQERLAACEQRLDEFQQTLDNKDKVAAIRLARALYLRMLLGSANKRLQPWSDGEDITNMPLSHMFEWISHDFERLELAALEDAMTPAEIVMYARSIEGVHG</sequence>
<dbReference type="Proteomes" id="UP000077852">
    <property type="component" value="Unassembled WGS sequence"/>
</dbReference>
<keyword evidence="1" id="KW-0175">Coiled coil</keyword>
<evidence type="ECO:0000256" key="1">
    <source>
        <dbReference type="SAM" id="Coils"/>
    </source>
</evidence>
<feature type="coiled-coil region" evidence="1">
    <location>
        <begin position="1"/>
        <end position="28"/>
    </location>
</feature>
<proteinExistence type="predicted"/>
<comment type="caution">
    <text evidence="2">The sequence shown here is derived from an EMBL/GenBank/DDBJ whole genome shotgun (WGS) entry which is preliminary data.</text>
</comment>
<protein>
    <submittedName>
        <fullName evidence="2">Uncharacterized protein</fullName>
    </submittedName>
</protein>
<evidence type="ECO:0000313" key="2">
    <source>
        <dbReference type="EMBL" id="OAK61283.1"/>
    </source>
</evidence>
<gene>
    <name evidence="2" type="ORF">A3K87_22565</name>
</gene>
<organism evidence="2 3">
    <name type="scientific">Variovorax paradoxus</name>
    <dbReference type="NCBI Taxonomy" id="34073"/>
    <lineage>
        <taxon>Bacteria</taxon>
        <taxon>Pseudomonadati</taxon>
        <taxon>Pseudomonadota</taxon>
        <taxon>Betaproteobacteria</taxon>
        <taxon>Burkholderiales</taxon>
        <taxon>Comamonadaceae</taxon>
        <taxon>Variovorax</taxon>
    </lineage>
</organism>
<evidence type="ECO:0000313" key="3">
    <source>
        <dbReference type="Proteomes" id="UP000077852"/>
    </source>
</evidence>
<dbReference type="EMBL" id="LVHG01000057">
    <property type="protein sequence ID" value="OAK61283.1"/>
    <property type="molecule type" value="Genomic_DNA"/>
</dbReference>
<dbReference type="AlphaFoldDB" id="A0AA91I9S5"/>
<accession>A0AA91I9S5</accession>
<name>A0AA91I9S5_VARPD</name>
<reference evidence="2 3" key="1">
    <citation type="submission" date="2016-03" db="EMBL/GenBank/DDBJ databases">
        <title>Genome sequence of Variovorax paradoxus KB5.</title>
        <authorList>
            <person name="Jeong H."/>
            <person name="Hong C.E."/>
            <person name="Jo S.H."/>
            <person name="Park J.M."/>
        </authorList>
    </citation>
    <scope>NUCLEOTIDE SEQUENCE [LARGE SCALE GENOMIC DNA]</scope>
    <source>
        <strain evidence="2 3">KB5</strain>
    </source>
</reference>